<name>A0A444Z5U9_ARAHY</name>
<dbReference type="InterPro" id="IPR055408">
    <property type="entry name" value="HEAT_MROH2B-like"/>
</dbReference>
<comment type="caution">
    <text evidence="2">The sequence shown here is derived from an EMBL/GenBank/DDBJ whole genome shotgun (WGS) entry which is preliminary data.</text>
</comment>
<dbReference type="AlphaFoldDB" id="A0A444Z5U9"/>
<proteinExistence type="predicted"/>
<accession>A0A444Z5U9</accession>
<sequence>MSMKVQSNSFHIQHDSFSEAEHLNGKLLEGNTVAGVTGDKNAVHPYRVGLLSDLTLTLSTFLPVVSINNDSKDQSDFSIRLKMYNEVQRCFLTVGLVYPDDLFLFLVNKCKVKEETLTFGGLCVLKHLLPSKIPLLVEAVKSLLEEPSLGVRKVLSELIVVMASHCYLVSSSGELFIEYLVRHCALTDNNRGDLDILNKRVEVCLYFNLHWYFHVCGNMSRTYGSRRDQALPSCSCYQLVEGLLHLIIR</sequence>
<keyword evidence="3" id="KW-1185">Reference proteome</keyword>
<dbReference type="Pfam" id="PF23210">
    <property type="entry name" value="HEAT_Maestro_2"/>
    <property type="match status" value="1"/>
</dbReference>
<feature type="domain" description="MROH2B-like HEAT-repeats" evidence="1">
    <location>
        <begin position="78"/>
        <end position="190"/>
    </location>
</feature>
<dbReference type="Proteomes" id="UP000289738">
    <property type="component" value="Chromosome B05"/>
</dbReference>
<dbReference type="EMBL" id="SDMP01000015">
    <property type="protein sequence ID" value="RYR09541.1"/>
    <property type="molecule type" value="Genomic_DNA"/>
</dbReference>
<protein>
    <recommendedName>
        <fullName evidence="1">MROH2B-like HEAT-repeats domain-containing protein</fullName>
    </recommendedName>
</protein>
<evidence type="ECO:0000259" key="1">
    <source>
        <dbReference type="Pfam" id="PF23210"/>
    </source>
</evidence>
<gene>
    <name evidence="2" type="ORF">Ahy_B05g077890</name>
</gene>
<evidence type="ECO:0000313" key="2">
    <source>
        <dbReference type="EMBL" id="RYR09541.1"/>
    </source>
</evidence>
<organism evidence="2 3">
    <name type="scientific">Arachis hypogaea</name>
    <name type="common">Peanut</name>
    <dbReference type="NCBI Taxonomy" id="3818"/>
    <lineage>
        <taxon>Eukaryota</taxon>
        <taxon>Viridiplantae</taxon>
        <taxon>Streptophyta</taxon>
        <taxon>Embryophyta</taxon>
        <taxon>Tracheophyta</taxon>
        <taxon>Spermatophyta</taxon>
        <taxon>Magnoliopsida</taxon>
        <taxon>eudicotyledons</taxon>
        <taxon>Gunneridae</taxon>
        <taxon>Pentapetalae</taxon>
        <taxon>rosids</taxon>
        <taxon>fabids</taxon>
        <taxon>Fabales</taxon>
        <taxon>Fabaceae</taxon>
        <taxon>Papilionoideae</taxon>
        <taxon>50 kb inversion clade</taxon>
        <taxon>dalbergioids sensu lato</taxon>
        <taxon>Dalbergieae</taxon>
        <taxon>Pterocarpus clade</taxon>
        <taxon>Arachis</taxon>
    </lineage>
</organism>
<evidence type="ECO:0000313" key="3">
    <source>
        <dbReference type="Proteomes" id="UP000289738"/>
    </source>
</evidence>
<reference evidence="2 3" key="1">
    <citation type="submission" date="2019-01" db="EMBL/GenBank/DDBJ databases">
        <title>Sequencing of cultivated peanut Arachis hypogaea provides insights into genome evolution and oil improvement.</title>
        <authorList>
            <person name="Chen X."/>
        </authorList>
    </citation>
    <scope>NUCLEOTIDE SEQUENCE [LARGE SCALE GENOMIC DNA]</scope>
    <source>
        <strain evidence="3">cv. Fuhuasheng</strain>
        <tissue evidence="2">Leaves</tissue>
    </source>
</reference>